<gene>
    <name evidence="3" type="ORF">GCM10009760_55740</name>
</gene>
<dbReference type="InterPro" id="IPR058502">
    <property type="entry name" value="PLL-like_beta-prop"/>
</dbReference>
<sequence>MTTTSRPARPSGPAVKIRAAVVAATIAFGGLAFAAGPAQADSTCQLKGAPYDCSYTVTSVTLPDGTKELFVVGTDHAVWTNWSYTNGSWSGWQSMGGGVESGITVGGKADGGWSFFISATGTDGNTWYRQRSANGYWGPWHLPCPEPDFNSSC</sequence>
<proteinExistence type="predicted"/>
<evidence type="ECO:0000313" key="3">
    <source>
        <dbReference type="EMBL" id="GAA2155637.1"/>
    </source>
</evidence>
<dbReference type="EMBL" id="BAAANT010000047">
    <property type="protein sequence ID" value="GAA2155637.1"/>
    <property type="molecule type" value="Genomic_DNA"/>
</dbReference>
<feature type="signal peptide" evidence="1">
    <location>
        <begin position="1"/>
        <end position="34"/>
    </location>
</feature>
<evidence type="ECO:0000259" key="2">
    <source>
        <dbReference type="Pfam" id="PF26607"/>
    </source>
</evidence>
<dbReference type="Proteomes" id="UP001422759">
    <property type="component" value="Unassembled WGS sequence"/>
</dbReference>
<keyword evidence="1" id="KW-0732">Signal</keyword>
<organism evidence="3 4">
    <name type="scientific">Kitasatospora kazusensis</name>
    <dbReference type="NCBI Taxonomy" id="407974"/>
    <lineage>
        <taxon>Bacteria</taxon>
        <taxon>Bacillati</taxon>
        <taxon>Actinomycetota</taxon>
        <taxon>Actinomycetes</taxon>
        <taxon>Kitasatosporales</taxon>
        <taxon>Streptomycetaceae</taxon>
        <taxon>Kitasatospora</taxon>
    </lineage>
</organism>
<accession>A0ABN3A8A7</accession>
<dbReference type="RefSeq" id="WP_344468740.1">
    <property type="nucleotide sequence ID" value="NZ_BAAANT010000047.1"/>
</dbReference>
<reference evidence="3 4" key="1">
    <citation type="journal article" date="2019" name="Int. J. Syst. Evol. Microbiol.">
        <title>The Global Catalogue of Microorganisms (GCM) 10K type strain sequencing project: providing services to taxonomists for standard genome sequencing and annotation.</title>
        <authorList>
            <consortium name="The Broad Institute Genomics Platform"/>
            <consortium name="The Broad Institute Genome Sequencing Center for Infectious Disease"/>
            <person name="Wu L."/>
            <person name="Ma J."/>
        </authorList>
    </citation>
    <scope>NUCLEOTIDE SEQUENCE [LARGE SCALE GENOMIC DNA]</scope>
    <source>
        <strain evidence="3 4">JCM 14560</strain>
    </source>
</reference>
<feature type="domain" description="PLL-like beta propeller" evidence="2">
    <location>
        <begin position="63"/>
        <end position="141"/>
    </location>
</feature>
<dbReference type="Pfam" id="PF26607">
    <property type="entry name" value="DUF8189"/>
    <property type="match status" value="1"/>
</dbReference>
<evidence type="ECO:0000313" key="4">
    <source>
        <dbReference type="Proteomes" id="UP001422759"/>
    </source>
</evidence>
<evidence type="ECO:0000256" key="1">
    <source>
        <dbReference type="SAM" id="SignalP"/>
    </source>
</evidence>
<protein>
    <recommendedName>
        <fullName evidence="2">PLL-like beta propeller domain-containing protein</fullName>
    </recommendedName>
</protein>
<comment type="caution">
    <text evidence="3">The sequence shown here is derived from an EMBL/GenBank/DDBJ whole genome shotgun (WGS) entry which is preliminary data.</text>
</comment>
<keyword evidence="4" id="KW-1185">Reference proteome</keyword>
<dbReference type="SUPFAM" id="SSF89372">
    <property type="entry name" value="Fucose-specific lectin"/>
    <property type="match status" value="1"/>
</dbReference>
<name>A0ABN3A8A7_9ACTN</name>
<feature type="chain" id="PRO_5047514628" description="PLL-like beta propeller domain-containing protein" evidence="1">
    <location>
        <begin position="35"/>
        <end position="153"/>
    </location>
</feature>